<evidence type="ECO:0000256" key="7">
    <source>
        <dbReference type="ARBA" id="ARBA00023157"/>
    </source>
</evidence>
<evidence type="ECO:0000256" key="12">
    <source>
        <dbReference type="SAM" id="SignalP"/>
    </source>
</evidence>
<dbReference type="GO" id="GO:0071222">
    <property type="term" value="P:cellular response to lipopolysaccharide"/>
    <property type="evidence" value="ECO:0007669"/>
    <property type="project" value="TreeGrafter"/>
</dbReference>
<comment type="subcellular location">
    <subcellularLocation>
        <location evidence="1">Cell membrane</location>
        <topology evidence="1">Single-pass type I membrane protein</topology>
    </subcellularLocation>
</comment>
<dbReference type="AlphaFoldDB" id="A0A6J2W226"/>
<dbReference type="SMART" id="SM00409">
    <property type="entry name" value="IG"/>
    <property type="match status" value="2"/>
</dbReference>
<keyword evidence="5 11" id="KW-1133">Transmembrane helix</keyword>
<keyword evidence="8" id="KW-0675">Receptor</keyword>
<evidence type="ECO:0000256" key="9">
    <source>
        <dbReference type="ARBA" id="ARBA00023180"/>
    </source>
</evidence>
<dbReference type="InterPro" id="IPR003599">
    <property type="entry name" value="Ig_sub"/>
</dbReference>
<evidence type="ECO:0000256" key="11">
    <source>
        <dbReference type="SAM" id="Phobius"/>
    </source>
</evidence>
<dbReference type="GO" id="GO:0006955">
    <property type="term" value="P:immune response"/>
    <property type="evidence" value="ECO:0007669"/>
    <property type="project" value="TreeGrafter"/>
</dbReference>
<dbReference type="SUPFAM" id="SSF48726">
    <property type="entry name" value="Immunoglobulin"/>
    <property type="match status" value="2"/>
</dbReference>
<evidence type="ECO:0000256" key="1">
    <source>
        <dbReference type="ARBA" id="ARBA00004251"/>
    </source>
</evidence>
<feature type="signal peptide" evidence="12">
    <location>
        <begin position="1"/>
        <end position="20"/>
    </location>
</feature>
<evidence type="ECO:0000256" key="5">
    <source>
        <dbReference type="ARBA" id="ARBA00022989"/>
    </source>
</evidence>
<keyword evidence="9" id="KW-0325">Glycoprotein</keyword>
<keyword evidence="2" id="KW-1003">Cell membrane</keyword>
<dbReference type="InterPro" id="IPR013106">
    <property type="entry name" value="Ig_V-set"/>
</dbReference>
<dbReference type="OrthoDB" id="9942764at2759"/>
<proteinExistence type="predicted"/>
<dbReference type="InParanoid" id="A0A6J2W226"/>
<dbReference type="GO" id="GO:0007166">
    <property type="term" value="P:cell surface receptor signaling pathway"/>
    <property type="evidence" value="ECO:0007669"/>
    <property type="project" value="TreeGrafter"/>
</dbReference>
<keyword evidence="10" id="KW-0393">Immunoglobulin domain</keyword>
<dbReference type="PANTHER" id="PTHR25466:SF2">
    <property type="entry name" value="T-LYMPHOCYTE ACTIVATION ANTIGEN CD86"/>
    <property type="match status" value="1"/>
</dbReference>
<evidence type="ECO:0000256" key="6">
    <source>
        <dbReference type="ARBA" id="ARBA00023136"/>
    </source>
</evidence>
<dbReference type="PANTHER" id="PTHR25466">
    <property type="entry name" value="T-LYMPHOCYTE ACTIVATION ANTIGEN"/>
    <property type="match status" value="1"/>
</dbReference>
<dbReference type="GeneID" id="115818824"/>
<keyword evidence="14" id="KW-1185">Reference proteome</keyword>
<dbReference type="PROSITE" id="PS50835">
    <property type="entry name" value="IG_LIKE"/>
    <property type="match status" value="1"/>
</dbReference>
<accession>A0A6J2W226</accession>
<evidence type="ECO:0000256" key="2">
    <source>
        <dbReference type="ARBA" id="ARBA00022475"/>
    </source>
</evidence>
<dbReference type="RefSeq" id="XP_030638174.1">
    <property type="nucleotide sequence ID" value="XM_030782314.1"/>
</dbReference>
<dbReference type="InterPro" id="IPR036179">
    <property type="entry name" value="Ig-like_dom_sf"/>
</dbReference>
<dbReference type="GO" id="GO:0009897">
    <property type="term" value="C:external side of plasma membrane"/>
    <property type="evidence" value="ECO:0007669"/>
    <property type="project" value="TreeGrafter"/>
</dbReference>
<evidence type="ECO:0000259" key="13">
    <source>
        <dbReference type="PROSITE" id="PS50835"/>
    </source>
</evidence>
<evidence type="ECO:0000256" key="4">
    <source>
        <dbReference type="ARBA" id="ARBA00022729"/>
    </source>
</evidence>
<evidence type="ECO:0000256" key="8">
    <source>
        <dbReference type="ARBA" id="ARBA00023170"/>
    </source>
</evidence>
<name>A0A6J2W226_CHACN</name>
<dbReference type="Gene3D" id="2.60.40.10">
    <property type="entry name" value="Immunoglobulins"/>
    <property type="match status" value="2"/>
</dbReference>
<dbReference type="InterPro" id="IPR007110">
    <property type="entry name" value="Ig-like_dom"/>
</dbReference>
<keyword evidence="7" id="KW-1015">Disulfide bond</keyword>
<keyword evidence="4 12" id="KW-0732">Signal</keyword>
<dbReference type="InterPro" id="IPR013162">
    <property type="entry name" value="CD80_C2-set"/>
</dbReference>
<dbReference type="Proteomes" id="UP000504632">
    <property type="component" value="Chromosome 8"/>
</dbReference>
<reference evidence="15" key="1">
    <citation type="submission" date="2025-08" db="UniProtKB">
        <authorList>
            <consortium name="RefSeq"/>
        </authorList>
    </citation>
    <scope>IDENTIFICATION</scope>
</reference>
<evidence type="ECO:0000256" key="3">
    <source>
        <dbReference type="ARBA" id="ARBA00022692"/>
    </source>
</evidence>
<evidence type="ECO:0000313" key="14">
    <source>
        <dbReference type="Proteomes" id="UP000504632"/>
    </source>
</evidence>
<gene>
    <name evidence="15" type="primary">zgc:174863</name>
</gene>
<dbReference type="Pfam" id="PF08205">
    <property type="entry name" value="C2-set_2"/>
    <property type="match status" value="1"/>
</dbReference>
<organism evidence="14 15">
    <name type="scientific">Chanos chanos</name>
    <name type="common">Milkfish</name>
    <name type="synonym">Mugil chanos</name>
    <dbReference type="NCBI Taxonomy" id="29144"/>
    <lineage>
        <taxon>Eukaryota</taxon>
        <taxon>Metazoa</taxon>
        <taxon>Chordata</taxon>
        <taxon>Craniata</taxon>
        <taxon>Vertebrata</taxon>
        <taxon>Euteleostomi</taxon>
        <taxon>Actinopterygii</taxon>
        <taxon>Neopterygii</taxon>
        <taxon>Teleostei</taxon>
        <taxon>Ostariophysi</taxon>
        <taxon>Gonorynchiformes</taxon>
        <taxon>Chanidae</taxon>
        <taxon>Chanos</taxon>
    </lineage>
</organism>
<evidence type="ECO:0000313" key="15">
    <source>
        <dbReference type="RefSeq" id="XP_030638174.1"/>
    </source>
</evidence>
<dbReference type="InterPro" id="IPR013783">
    <property type="entry name" value="Ig-like_fold"/>
</dbReference>
<dbReference type="GO" id="GO:0031295">
    <property type="term" value="P:T cell costimulation"/>
    <property type="evidence" value="ECO:0007669"/>
    <property type="project" value="TreeGrafter"/>
</dbReference>
<feature type="transmembrane region" description="Helical" evidence="11">
    <location>
        <begin position="249"/>
        <end position="271"/>
    </location>
</feature>
<protein>
    <submittedName>
        <fullName evidence="15">Uncharacterized protein zgc:174863</fullName>
    </submittedName>
</protein>
<feature type="domain" description="Ig-like" evidence="13">
    <location>
        <begin position="140"/>
        <end position="233"/>
    </location>
</feature>
<dbReference type="Pfam" id="PF07686">
    <property type="entry name" value="V-set"/>
    <property type="match status" value="1"/>
</dbReference>
<sequence>MNMASAFILVLLASLPFVSAEATEYVFKLTCQDVTGVIKQDTTLPCSVESQYNDVTIKAVSLKKKGEKDSIFLYQNKKIEVNSRDISWADQKWPETVDATLVISNIEISDEGKYEYTILTDRGYTKAEFTVKVIAQYKTPIITSRPKTDVEDGKVVDLYCNASGGYPKGSIKWFDQYNTDWTKSAELQATVTEDKLVNLSSKLHIPNFDSSLAPYKCIVFNSKNVQEGEEQFEIHETGKLELSEKTKNVAAAAVVVIGSVAVGILLALLLFKRRRSQQARRPSTRPMLSDHHRWASDVEEVLNLSPEEIKKELSLNQPV</sequence>
<dbReference type="GO" id="GO:0042102">
    <property type="term" value="P:positive regulation of T cell proliferation"/>
    <property type="evidence" value="ECO:0007669"/>
    <property type="project" value="TreeGrafter"/>
</dbReference>
<feature type="chain" id="PRO_5026928092" evidence="12">
    <location>
        <begin position="21"/>
        <end position="319"/>
    </location>
</feature>
<keyword evidence="6 11" id="KW-0472">Membrane</keyword>
<evidence type="ECO:0000256" key="10">
    <source>
        <dbReference type="ARBA" id="ARBA00023319"/>
    </source>
</evidence>
<dbReference type="InterPro" id="IPR051713">
    <property type="entry name" value="T-cell_Activation_Regulation"/>
</dbReference>
<keyword evidence="3 11" id="KW-0812">Transmembrane</keyword>
<dbReference type="GO" id="GO:0042130">
    <property type="term" value="P:negative regulation of T cell proliferation"/>
    <property type="evidence" value="ECO:0007669"/>
    <property type="project" value="TreeGrafter"/>
</dbReference>